<dbReference type="PRINTS" id="PR00046">
    <property type="entry name" value="SIGMA70FCT"/>
</dbReference>
<evidence type="ECO:0000313" key="8">
    <source>
        <dbReference type="EMBL" id="NYI09257.1"/>
    </source>
</evidence>
<keyword evidence="1" id="KW-0805">Transcription regulation</keyword>
<dbReference type="InterPro" id="IPR014284">
    <property type="entry name" value="RNA_pol_sigma-70_dom"/>
</dbReference>
<dbReference type="SUPFAM" id="SSF88946">
    <property type="entry name" value="Sigma2 domain of RNA polymerase sigma factors"/>
    <property type="match status" value="1"/>
</dbReference>
<evidence type="ECO:0000256" key="2">
    <source>
        <dbReference type="ARBA" id="ARBA00023082"/>
    </source>
</evidence>
<dbReference type="Gene3D" id="1.10.10.10">
    <property type="entry name" value="Winged helix-like DNA-binding domain superfamily/Winged helix DNA-binding domain"/>
    <property type="match status" value="2"/>
</dbReference>
<keyword evidence="2" id="KW-0731">Sigma factor</keyword>
<dbReference type="NCBIfam" id="TIGR02937">
    <property type="entry name" value="sigma70-ECF"/>
    <property type="match status" value="1"/>
</dbReference>
<protein>
    <submittedName>
        <fullName evidence="8">RNA polymerase sigma-B factor</fullName>
    </submittedName>
</protein>
<dbReference type="RefSeq" id="WP_179530268.1">
    <property type="nucleotide sequence ID" value="NZ_BAAAPP010000012.1"/>
</dbReference>
<feature type="domain" description="RNA polymerase sigma-70 region 4" evidence="7">
    <location>
        <begin position="208"/>
        <end position="256"/>
    </location>
</feature>
<dbReference type="GO" id="GO:0006352">
    <property type="term" value="P:DNA-templated transcription initiation"/>
    <property type="evidence" value="ECO:0007669"/>
    <property type="project" value="InterPro"/>
</dbReference>
<feature type="domain" description="RNA polymerase sigma-70 region 2" evidence="6">
    <location>
        <begin position="45"/>
        <end position="113"/>
    </location>
</feature>
<evidence type="ECO:0000256" key="1">
    <source>
        <dbReference type="ARBA" id="ARBA00023015"/>
    </source>
</evidence>
<dbReference type="GO" id="GO:0003677">
    <property type="term" value="F:DNA binding"/>
    <property type="evidence" value="ECO:0007669"/>
    <property type="project" value="UniProtKB-KW"/>
</dbReference>
<dbReference type="InterPro" id="IPR007627">
    <property type="entry name" value="RNA_pol_sigma70_r2"/>
</dbReference>
<sequence length="268" mass="28925">MGHDREGLAAGVGDARRRAETARLLLRARASTGAARTRYENEVVALNLPVARDIARGYRNRGIADDDLDQVASLGLVKAVRAFDPTLGDDFLSFAVPTLRGELRRHFRDAGWTVRPPRSVQETQAAAVSAEAELSQRLGRQPGVEEIAAHLGLTVTLVRDALTADGCYAPVSLDAPRPAMEESPVARLGDEDPAFASTEARLALLPLLVGLGERERTIVGMRFFDNRTQSEIGEAVGVSQEQVSRLLAGILTRLRAAMEEPAQARQVG</sequence>
<dbReference type="GO" id="GO:0016987">
    <property type="term" value="F:sigma factor activity"/>
    <property type="evidence" value="ECO:0007669"/>
    <property type="project" value="UniProtKB-KW"/>
</dbReference>
<dbReference type="InterPro" id="IPR007624">
    <property type="entry name" value="RNA_pol_sigma70_r3"/>
</dbReference>
<evidence type="ECO:0000313" key="9">
    <source>
        <dbReference type="Proteomes" id="UP000537326"/>
    </source>
</evidence>
<keyword evidence="3" id="KW-0238">DNA-binding</keyword>
<reference evidence="8 9" key="1">
    <citation type="submission" date="2020-07" db="EMBL/GenBank/DDBJ databases">
        <title>Sequencing the genomes of 1000 actinobacteria strains.</title>
        <authorList>
            <person name="Klenk H.-P."/>
        </authorList>
    </citation>
    <scope>NUCLEOTIDE SEQUENCE [LARGE SCALE GENOMIC DNA]</scope>
    <source>
        <strain evidence="8 9">DSM 18248</strain>
    </source>
</reference>
<dbReference type="Pfam" id="PF04542">
    <property type="entry name" value="Sigma70_r2"/>
    <property type="match status" value="1"/>
</dbReference>
<dbReference type="InterPro" id="IPR013325">
    <property type="entry name" value="RNA_pol_sigma_r2"/>
</dbReference>
<comment type="caution">
    <text evidence="8">The sequence shown here is derived from an EMBL/GenBank/DDBJ whole genome shotgun (WGS) entry which is preliminary data.</text>
</comment>
<dbReference type="InterPro" id="IPR007630">
    <property type="entry name" value="RNA_pol_sigma70_r4"/>
</dbReference>
<dbReference type="InterPro" id="IPR013324">
    <property type="entry name" value="RNA_pol_sigma_r3/r4-like"/>
</dbReference>
<organism evidence="8 9">
    <name type="scientific">Nocardioides marinus</name>
    <dbReference type="NCBI Taxonomy" id="374514"/>
    <lineage>
        <taxon>Bacteria</taxon>
        <taxon>Bacillati</taxon>
        <taxon>Actinomycetota</taxon>
        <taxon>Actinomycetes</taxon>
        <taxon>Propionibacteriales</taxon>
        <taxon>Nocardioidaceae</taxon>
        <taxon>Nocardioides</taxon>
    </lineage>
</organism>
<name>A0A7Y9YE15_9ACTN</name>
<evidence type="ECO:0000256" key="4">
    <source>
        <dbReference type="ARBA" id="ARBA00023163"/>
    </source>
</evidence>
<dbReference type="AlphaFoldDB" id="A0A7Y9YE15"/>
<dbReference type="PANTHER" id="PTHR30385">
    <property type="entry name" value="SIGMA FACTOR F FLAGELLAR"/>
    <property type="match status" value="1"/>
</dbReference>
<keyword evidence="9" id="KW-1185">Reference proteome</keyword>
<keyword evidence="4" id="KW-0804">Transcription</keyword>
<dbReference type="EMBL" id="JACBZI010000001">
    <property type="protein sequence ID" value="NYI09257.1"/>
    <property type="molecule type" value="Genomic_DNA"/>
</dbReference>
<dbReference type="SUPFAM" id="SSF88659">
    <property type="entry name" value="Sigma3 and sigma4 domains of RNA polymerase sigma factors"/>
    <property type="match status" value="2"/>
</dbReference>
<dbReference type="PANTHER" id="PTHR30385:SF4">
    <property type="entry name" value="RNA POLYMERASE SIGMA-E FACTOR"/>
    <property type="match status" value="1"/>
</dbReference>
<proteinExistence type="predicted"/>
<feature type="domain" description="RNA polymerase sigma-70 region 3" evidence="5">
    <location>
        <begin position="129"/>
        <end position="176"/>
    </location>
</feature>
<dbReference type="CDD" id="cd06171">
    <property type="entry name" value="Sigma70_r4"/>
    <property type="match status" value="1"/>
</dbReference>
<evidence type="ECO:0000259" key="7">
    <source>
        <dbReference type="Pfam" id="PF04545"/>
    </source>
</evidence>
<dbReference type="InterPro" id="IPR000943">
    <property type="entry name" value="RNA_pol_sigma70"/>
</dbReference>
<accession>A0A7Y9YE15</accession>
<gene>
    <name evidence="8" type="ORF">BKA05_000772</name>
</gene>
<dbReference type="Proteomes" id="UP000537326">
    <property type="component" value="Unassembled WGS sequence"/>
</dbReference>
<dbReference type="Gene3D" id="1.20.120.1810">
    <property type="match status" value="1"/>
</dbReference>
<evidence type="ECO:0000259" key="5">
    <source>
        <dbReference type="Pfam" id="PF04539"/>
    </source>
</evidence>
<dbReference type="InterPro" id="IPR036388">
    <property type="entry name" value="WH-like_DNA-bd_sf"/>
</dbReference>
<evidence type="ECO:0000259" key="6">
    <source>
        <dbReference type="Pfam" id="PF04542"/>
    </source>
</evidence>
<dbReference type="Pfam" id="PF04545">
    <property type="entry name" value="Sigma70_r4"/>
    <property type="match status" value="1"/>
</dbReference>
<evidence type="ECO:0000256" key="3">
    <source>
        <dbReference type="ARBA" id="ARBA00023125"/>
    </source>
</evidence>
<dbReference type="Pfam" id="PF04539">
    <property type="entry name" value="Sigma70_r3"/>
    <property type="match status" value="1"/>
</dbReference>